<evidence type="ECO:0000313" key="2">
    <source>
        <dbReference type="EMBL" id="KAL0105969.1"/>
    </source>
</evidence>
<comment type="caution">
    <text evidence="2">The sequence shown here is derived from an EMBL/GenBank/DDBJ whole genome shotgun (WGS) entry which is preliminary data.</text>
</comment>
<proteinExistence type="predicted"/>
<reference evidence="2 3" key="1">
    <citation type="submission" date="2023-03" db="EMBL/GenBank/DDBJ databases">
        <title>High recombination rates correlate with genetic variation in Cardiocondyla obscurior ants.</title>
        <authorList>
            <person name="Errbii M."/>
        </authorList>
    </citation>
    <scope>NUCLEOTIDE SEQUENCE [LARGE SCALE GENOMIC DNA]</scope>
    <source>
        <strain evidence="2">Alpha-2009</strain>
        <tissue evidence="2">Whole body</tissue>
    </source>
</reference>
<dbReference type="AlphaFoldDB" id="A0AAW2EQH7"/>
<dbReference type="Proteomes" id="UP001430953">
    <property type="component" value="Unassembled WGS sequence"/>
</dbReference>
<dbReference type="EMBL" id="JADYXP020000018">
    <property type="protein sequence ID" value="KAL0105969.1"/>
    <property type="molecule type" value="Genomic_DNA"/>
</dbReference>
<accession>A0AAW2EQH7</accession>
<sequence length="164" mass="19657">MGGKARPPTHNYALVERAACSARISSDRAGREARRRLKTKKEAGSREKGTVRDKERRRLNERKRQDRDRRKEKKGERKREKEREKKRKRERKKERERESRGAPSSYSPVNSARAGVQNHGRLFRELQPPCKWWRWRWRRSWRAGYGKQADGPGERYPRFVGYAL</sequence>
<keyword evidence="3" id="KW-1185">Reference proteome</keyword>
<name>A0AAW2EQH7_9HYME</name>
<feature type="compositionally biased region" description="Basic and acidic residues" evidence="1">
    <location>
        <begin position="40"/>
        <end position="83"/>
    </location>
</feature>
<gene>
    <name evidence="2" type="ORF">PUN28_016001</name>
</gene>
<evidence type="ECO:0000256" key="1">
    <source>
        <dbReference type="SAM" id="MobiDB-lite"/>
    </source>
</evidence>
<organism evidence="2 3">
    <name type="scientific">Cardiocondyla obscurior</name>
    <dbReference type="NCBI Taxonomy" id="286306"/>
    <lineage>
        <taxon>Eukaryota</taxon>
        <taxon>Metazoa</taxon>
        <taxon>Ecdysozoa</taxon>
        <taxon>Arthropoda</taxon>
        <taxon>Hexapoda</taxon>
        <taxon>Insecta</taxon>
        <taxon>Pterygota</taxon>
        <taxon>Neoptera</taxon>
        <taxon>Endopterygota</taxon>
        <taxon>Hymenoptera</taxon>
        <taxon>Apocrita</taxon>
        <taxon>Aculeata</taxon>
        <taxon>Formicoidea</taxon>
        <taxon>Formicidae</taxon>
        <taxon>Myrmicinae</taxon>
        <taxon>Cardiocondyla</taxon>
    </lineage>
</organism>
<protein>
    <submittedName>
        <fullName evidence="2">Uncharacterized protein</fullName>
    </submittedName>
</protein>
<feature type="region of interest" description="Disordered" evidence="1">
    <location>
        <begin position="22"/>
        <end position="113"/>
    </location>
</feature>
<evidence type="ECO:0000313" key="3">
    <source>
        <dbReference type="Proteomes" id="UP001430953"/>
    </source>
</evidence>